<dbReference type="CDD" id="cd00167">
    <property type="entry name" value="SANT"/>
    <property type="match status" value="2"/>
</dbReference>
<keyword evidence="7" id="KW-0175">Coiled coil</keyword>
<dbReference type="SUPFAM" id="SSF46689">
    <property type="entry name" value="Homeodomain-like"/>
    <property type="match status" value="1"/>
</dbReference>
<keyword evidence="5" id="KW-0804">Transcription</keyword>
<feature type="domain" description="HTH myb-type" evidence="10">
    <location>
        <begin position="58"/>
        <end position="108"/>
    </location>
</feature>
<feature type="compositionally biased region" description="Low complexity" evidence="8">
    <location>
        <begin position="423"/>
        <end position="432"/>
    </location>
</feature>
<organism evidence="11 12">
    <name type="scientific">Chara braunii</name>
    <name type="common">Braun's stonewort</name>
    <dbReference type="NCBI Taxonomy" id="69332"/>
    <lineage>
        <taxon>Eukaryota</taxon>
        <taxon>Viridiplantae</taxon>
        <taxon>Streptophyta</taxon>
        <taxon>Charophyceae</taxon>
        <taxon>Charales</taxon>
        <taxon>Characeae</taxon>
        <taxon>Chara</taxon>
    </lineage>
</organism>
<feature type="coiled-coil region" evidence="7">
    <location>
        <begin position="606"/>
        <end position="659"/>
    </location>
</feature>
<dbReference type="PANTHER" id="PTHR47214:SF1">
    <property type="entry name" value="PROTEIN ROUGH SHEATH 2 HOMOLOG"/>
    <property type="match status" value="1"/>
</dbReference>
<dbReference type="OrthoDB" id="2143914at2759"/>
<feature type="compositionally biased region" description="Polar residues" evidence="8">
    <location>
        <begin position="201"/>
        <end position="219"/>
    </location>
</feature>
<dbReference type="AlphaFoldDB" id="A0A388K9B8"/>
<evidence type="ECO:0000256" key="3">
    <source>
        <dbReference type="ARBA" id="ARBA00023015"/>
    </source>
</evidence>
<dbReference type="InterPro" id="IPR001005">
    <property type="entry name" value="SANT/Myb"/>
</dbReference>
<feature type="region of interest" description="Disordered" evidence="8">
    <location>
        <begin position="741"/>
        <end position="760"/>
    </location>
</feature>
<feature type="compositionally biased region" description="Low complexity" evidence="8">
    <location>
        <begin position="340"/>
        <end position="388"/>
    </location>
</feature>
<feature type="domain" description="HTH myb-type" evidence="10">
    <location>
        <begin position="1"/>
        <end position="57"/>
    </location>
</feature>
<evidence type="ECO:0000259" key="9">
    <source>
        <dbReference type="PROSITE" id="PS50090"/>
    </source>
</evidence>
<feature type="region of interest" description="Disordered" evidence="8">
    <location>
        <begin position="201"/>
        <end position="470"/>
    </location>
</feature>
<dbReference type="STRING" id="69332.A0A388K9B8"/>
<dbReference type="FunFam" id="1.10.10.60:FF:000449">
    <property type="entry name" value="MYB-related transcription factor"/>
    <property type="match status" value="1"/>
</dbReference>
<evidence type="ECO:0000256" key="2">
    <source>
        <dbReference type="ARBA" id="ARBA00022737"/>
    </source>
</evidence>
<evidence type="ECO:0000256" key="4">
    <source>
        <dbReference type="ARBA" id="ARBA00023125"/>
    </source>
</evidence>
<dbReference type="SMART" id="SM00717">
    <property type="entry name" value="SANT"/>
    <property type="match status" value="2"/>
</dbReference>
<sequence length="760" mass="82242">MKERLRWQPEEDNLLRLYVKQYGPQDWGLIQERMGKPLARDAKSCQQRWKNYLRPGLKKGPLSDDEKQRVIVLQAKYGNKWKKIAAEVPGRTARRLNKWWDVYMAQLEAKQQQANAAKVSQAFDQPYHSSILSRYAEKRGCNWEHLPLSTPPTSSSLPHNPYLMALSSNGVLVPSCFLASSFSRPRSEVCNAEQLSSTAPAVLQFSTPQTSGDKSSTNAALRDDQCPNQRTELLPLMSSSPGADSSSHGGTGAVPCHLSVSPPTSEPDSVRSAVNPRAGVITPGPSSLPSWIPSISSPAKGTEGDGADLQQPAPTAGRDRNRLPAVVDAQDRGCLETHYPAPSTPVSSPASPIPAWMSSSGASSSTSTAPGPTLPLTLSLASPQTPSSRAPPASRCQYASSFQPLAKPLDQGSDQERGHGEGQDNQNQGQDQSPSTQTANSKSLGGGGSCSPASKEGGSTSTPDMANGDHRLSANRLRHDDCHEHSHRHNLQQLQHQVGSLLPQHEHHQTGTSQLTSPPSNSATLGALFCGPPCIPCPNGIGIGIQLGSSAGVRLPAAGACMPGTPQCWHGAGVKPGEGSNAETFMNPEATSQICHGLVQDLGRIKEELFNHKKEMEWKLKRLEQQFESEKIQKKKQRLEQVEAQIRALRDEANRYFEEVDKRYHQEFMDLKREDERKEMQLLERWDLKHREIVWFSGQQLPAAGQRSSLESSEHIAANDVEGGACEASALRVAGMQGAPGMGGPEGGDAGITAFHDCTS</sequence>
<feature type="domain" description="Myb-like" evidence="9">
    <location>
        <begin position="1"/>
        <end position="53"/>
    </location>
</feature>
<name>A0A388K9B8_CHABU</name>
<accession>A0A388K9B8</accession>
<dbReference type="PANTHER" id="PTHR47214">
    <property type="entry name" value="PROTEIN ROUGH SHEATH 2 HOMOLOG"/>
    <property type="match status" value="1"/>
</dbReference>
<evidence type="ECO:0000256" key="5">
    <source>
        <dbReference type="ARBA" id="ARBA00023163"/>
    </source>
</evidence>
<evidence type="ECO:0000256" key="7">
    <source>
        <dbReference type="SAM" id="Coils"/>
    </source>
</evidence>
<comment type="caution">
    <text evidence="11">The sequence shown here is derived from an EMBL/GenBank/DDBJ whole genome shotgun (WGS) entry which is preliminary data.</text>
</comment>
<evidence type="ECO:0000313" key="11">
    <source>
        <dbReference type="EMBL" id="GBG66648.1"/>
    </source>
</evidence>
<feature type="compositionally biased region" description="Low complexity" evidence="8">
    <location>
        <begin position="283"/>
        <end position="298"/>
    </location>
</feature>
<dbReference type="GO" id="GO:0003677">
    <property type="term" value="F:DNA binding"/>
    <property type="evidence" value="ECO:0007669"/>
    <property type="project" value="UniProtKB-KW"/>
</dbReference>
<dbReference type="Gene3D" id="1.10.10.60">
    <property type="entry name" value="Homeodomain-like"/>
    <property type="match status" value="2"/>
</dbReference>
<protein>
    <submittedName>
        <fullName evidence="11">Uncharacterized protein</fullName>
    </submittedName>
</protein>
<dbReference type="Proteomes" id="UP000265515">
    <property type="component" value="Unassembled WGS sequence"/>
</dbReference>
<proteinExistence type="predicted"/>
<keyword evidence="3" id="KW-0805">Transcription regulation</keyword>
<feature type="compositionally biased region" description="Polar residues" evidence="8">
    <location>
        <begin position="433"/>
        <end position="443"/>
    </location>
</feature>
<dbReference type="PROSITE" id="PS50090">
    <property type="entry name" value="MYB_LIKE"/>
    <property type="match status" value="2"/>
</dbReference>
<gene>
    <name evidence="11" type="ORF">CBR_g66784</name>
</gene>
<keyword evidence="4" id="KW-0238">DNA-binding</keyword>
<dbReference type="InterPro" id="IPR017930">
    <property type="entry name" value="Myb_dom"/>
</dbReference>
<evidence type="ECO:0000256" key="1">
    <source>
        <dbReference type="ARBA" id="ARBA00004123"/>
    </source>
</evidence>
<dbReference type="GO" id="GO:0005634">
    <property type="term" value="C:nucleus"/>
    <property type="evidence" value="ECO:0007669"/>
    <property type="project" value="UniProtKB-SubCell"/>
</dbReference>
<dbReference type="GO" id="GO:0006355">
    <property type="term" value="P:regulation of DNA-templated transcription"/>
    <property type="evidence" value="ECO:0007669"/>
    <property type="project" value="UniProtKB-ARBA"/>
</dbReference>
<evidence type="ECO:0000256" key="6">
    <source>
        <dbReference type="ARBA" id="ARBA00023242"/>
    </source>
</evidence>
<evidence type="ECO:0000313" key="12">
    <source>
        <dbReference type="Proteomes" id="UP000265515"/>
    </source>
</evidence>
<feature type="compositionally biased region" description="Gly residues" evidence="8">
    <location>
        <begin position="741"/>
        <end position="750"/>
    </location>
</feature>
<dbReference type="InterPro" id="IPR052844">
    <property type="entry name" value="Leaf_Dev_Regulator"/>
</dbReference>
<keyword evidence="2" id="KW-0677">Repeat</keyword>
<dbReference type="EMBL" id="BFEA01000077">
    <property type="protein sequence ID" value="GBG66648.1"/>
    <property type="molecule type" value="Genomic_DNA"/>
</dbReference>
<keyword evidence="12" id="KW-1185">Reference proteome</keyword>
<evidence type="ECO:0000259" key="10">
    <source>
        <dbReference type="PROSITE" id="PS51294"/>
    </source>
</evidence>
<keyword evidence="6" id="KW-0539">Nucleus</keyword>
<dbReference type="Gramene" id="GBG66648">
    <property type="protein sequence ID" value="GBG66648"/>
    <property type="gene ID" value="CBR_g66784"/>
</dbReference>
<feature type="domain" description="Myb-like" evidence="9">
    <location>
        <begin position="54"/>
        <end position="104"/>
    </location>
</feature>
<dbReference type="PROSITE" id="PS51294">
    <property type="entry name" value="HTH_MYB"/>
    <property type="match status" value="2"/>
</dbReference>
<dbReference type="InterPro" id="IPR009057">
    <property type="entry name" value="Homeodomain-like_sf"/>
</dbReference>
<reference evidence="11 12" key="1">
    <citation type="journal article" date="2018" name="Cell">
        <title>The Chara Genome: Secondary Complexity and Implications for Plant Terrestrialization.</title>
        <authorList>
            <person name="Nishiyama T."/>
            <person name="Sakayama H."/>
            <person name="Vries J.D."/>
            <person name="Buschmann H."/>
            <person name="Saint-Marcoux D."/>
            <person name="Ullrich K.K."/>
            <person name="Haas F.B."/>
            <person name="Vanderstraeten L."/>
            <person name="Becker D."/>
            <person name="Lang D."/>
            <person name="Vosolsobe S."/>
            <person name="Rombauts S."/>
            <person name="Wilhelmsson P.K.I."/>
            <person name="Janitza P."/>
            <person name="Kern R."/>
            <person name="Heyl A."/>
            <person name="Rumpler F."/>
            <person name="Villalobos L.I.A.C."/>
            <person name="Clay J.M."/>
            <person name="Skokan R."/>
            <person name="Toyoda A."/>
            <person name="Suzuki Y."/>
            <person name="Kagoshima H."/>
            <person name="Schijlen E."/>
            <person name="Tajeshwar N."/>
            <person name="Catarino B."/>
            <person name="Hetherington A.J."/>
            <person name="Saltykova A."/>
            <person name="Bonnot C."/>
            <person name="Breuninger H."/>
            <person name="Symeonidi A."/>
            <person name="Radhakrishnan G.V."/>
            <person name="Van Nieuwerburgh F."/>
            <person name="Deforce D."/>
            <person name="Chang C."/>
            <person name="Karol K.G."/>
            <person name="Hedrich R."/>
            <person name="Ulvskov P."/>
            <person name="Glockner G."/>
            <person name="Delwiche C.F."/>
            <person name="Petrasek J."/>
            <person name="Van de Peer Y."/>
            <person name="Friml J."/>
            <person name="Beilby M."/>
            <person name="Dolan L."/>
            <person name="Kohara Y."/>
            <person name="Sugano S."/>
            <person name="Fujiyama A."/>
            <person name="Delaux P.-M."/>
            <person name="Quint M."/>
            <person name="TheiBen G."/>
            <person name="Hagemann M."/>
            <person name="Harholt J."/>
            <person name="Dunand C."/>
            <person name="Zachgo S."/>
            <person name="Langdale J."/>
            <person name="Maumus F."/>
            <person name="Straeten D.V.D."/>
            <person name="Gould S.B."/>
            <person name="Rensing S.A."/>
        </authorList>
    </citation>
    <scope>NUCLEOTIDE SEQUENCE [LARGE SCALE GENOMIC DNA]</scope>
    <source>
        <strain evidence="11 12">S276</strain>
    </source>
</reference>
<comment type="subcellular location">
    <subcellularLocation>
        <location evidence="1">Nucleus</location>
    </subcellularLocation>
</comment>
<dbReference type="Pfam" id="PF13921">
    <property type="entry name" value="Myb_DNA-bind_6"/>
    <property type="match status" value="1"/>
</dbReference>
<evidence type="ECO:0000256" key="8">
    <source>
        <dbReference type="SAM" id="MobiDB-lite"/>
    </source>
</evidence>
<feature type="compositionally biased region" description="Low complexity" evidence="8">
    <location>
        <begin position="238"/>
        <end position="248"/>
    </location>
</feature>